<dbReference type="AlphaFoldDB" id="A0A557R5N1"/>
<gene>
    <name evidence="2" type="ORF">FHP89_05400</name>
</gene>
<dbReference type="Proteomes" id="UP000318349">
    <property type="component" value="Unassembled WGS sequence"/>
</dbReference>
<feature type="compositionally biased region" description="Basic residues" evidence="1">
    <location>
        <begin position="1"/>
        <end position="13"/>
    </location>
</feature>
<comment type="caution">
    <text evidence="2">The sequence shown here is derived from an EMBL/GenBank/DDBJ whole genome shotgun (WGS) entry which is preliminary data.</text>
</comment>
<evidence type="ECO:0000256" key="1">
    <source>
        <dbReference type="SAM" id="MobiDB-lite"/>
    </source>
</evidence>
<evidence type="ECO:0000313" key="2">
    <source>
        <dbReference type="EMBL" id="TVO78625.1"/>
    </source>
</evidence>
<protein>
    <submittedName>
        <fullName evidence="2">Uncharacterized protein</fullName>
    </submittedName>
</protein>
<proteinExistence type="predicted"/>
<feature type="region of interest" description="Disordered" evidence="1">
    <location>
        <begin position="1"/>
        <end position="39"/>
    </location>
</feature>
<reference evidence="2 3" key="1">
    <citation type="submission" date="2019-07" db="EMBL/GenBank/DDBJ databases">
        <title>The pathways for chlorine oxyanion respiration interact through the shared metabolite chlorate.</title>
        <authorList>
            <person name="Barnum T.P."/>
            <person name="Cheng Y."/>
            <person name="Hill K.A."/>
            <person name="Lucas L.N."/>
            <person name="Carlson H.K."/>
            <person name="Coates J.D."/>
        </authorList>
    </citation>
    <scope>NUCLEOTIDE SEQUENCE [LARGE SCALE GENOMIC DNA]</scope>
    <source>
        <strain evidence="2 3">SFB-1</strain>
    </source>
</reference>
<evidence type="ECO:0000313" key="3">
    <source>
        <dbReference type="Proteomes" id="UP000318349"/>
    </source>
</evidence>
<name>A0A557R5N1_9RHOO</name>
<dbReference type="EMBL" id="VMNI01000005">
    <property type="protein sequence ID" value="TVO78625.1"/>
    <property type="molecule type" value="Genomic_DNA"/>
</dbReference>
<accession>A0A557R5N1</accession>
<sequence>MHSRPVQRARRSAPRNPRFTPPRGPCWTAPPVGRVSTRHGRLKPALRAADATPAWLGGMALRAARFAAASR</sequence>
<organism evidence="2 3">
    <name type="scientific">Denitromonas halophila</name>
    <dbReference type="NCBI Taxonomy" id="1629404"/>
    <lineage>
        <taxon>Bacteria</taxon>
        <taxon>Pseudomonadati</taxon>
        <taxon>Pseudomonadota</taxon>
        <taxon>Betaproteobacteria</taxon>
        <taxon>Rhodocyclales</taxon>
        <taxon>Zoogloeaceae</taxon>
        <taxon>Denitromonas</taxon>
    </lineage>
</organism>